<evidence type="ECO:0000313" key="1">
    <source>
        <dbReference type="EMBL" id="CDK25850.1"/>
    </source>
</evidence>
<dbReference type="SUPFAM" id="SSF89975">
    <property type="entry name" value="Hypothetical protein Yml108w"/>
    <property type="match status" value="1"/>
</dbReference>
<dbReference type="HOGENOM" id="CLU_126651_0_0_1"/>
<evidence type="ECO:0000313" key="2">
    <source>
        <dbReference type="Proteomes" id="UP000019384"/>
    </source>
</evidence>
<dbReference type="Pfam" id="PF08987">
    <property type="entry name" value="DUF1892"/>
    <property type="match status" value="1"/>
</dbReference>
<dbReference type="EMBL" id="HG793126">
    <property type="protein sequence ID" value="CDK25850.1"/>
    <property type="molecule type" value="Genomic_DNA"/>
</dbReference>
<keyword evidence="2" id="KW-1185">Reference proteome</keyword>
<accession>W6MUR3</accession>
<organism evidence="1 2">
    <name type="scientific">Kuraishia capsulata CBS 1993</name>
    <dbReference type="NCBI Taxonomy" id="1382522"/>
    <lineage>
        <taxon>Eukaryota</taxon>
        <taxon>Fungi</taxon>
        <taxon>Dikarya</taxon>
        <taxon>Ascomycota</taxon>
        <taxon>Saccharomycotina</taxon>
        <taxon>Pichiomycetes</taxon>
        <taxon>Pichiales</taxon>
        <taxon>Pichiaceae</taxon>
        <taxon>Kuraishia</taxon>
    </lineage>
</organism>
<dbReference type="InterPro" id="IPR015080">
    <property type="entry name" value="DUF1892"/>
</dbReference>
<reference evidence="1" key="2">
    <citation type="submission" date="2014-02" db="EMBL/GenBank/DDBJ databases">
        <title>Complete DNA sequence of /Kuraishia capsulata/ illustrates novel genomic features among budding yeasts (/Saccharomycotina/).</title>
        <authorList>
            <person name="Morales L."/>
            <person name="Noel B."/>
            <person name="Porcel B."/>
            <person name="Marcet-Houben M."/>
            <person name="Hullo M-F."/>
            <person name="Sacerdot C."/>
            <person name="Tekaia F."/>
            <person name="Leh-Louis V."/>
            <person name="Despons L."/>
            <person name="Khanna V."/>
            <person name="Aury J-M."/>
            <person name="Barbe V."/>
            <person name="Couloux A."/>
            <person name="Labadie K."/>
            <person name="Pelletier E."/>
            <person name="Souciet J-L."/>
            <person name="Boekhout T."/>
            <person name="Gabaldon T."/>
            <person name="Wincker P."/>
            <person name="Dujon B."/>
        </authorList>
    </citation>
    <scope>NUCLEOTIDE SEQUENCE</scope>
    <source>
        <strain evidence="1">CBS 1993</strain>
    </source>
</reference>
<dbReference type="OrthoDB" id="4035606at2759"/>
<reference evidence="1" key="1">
    <citation type="submission" date="2013-12" db="EMBL/GenBank/DDBJ databases">
        <authorList>
            <person name="Genoscope - CEA"/>
        </authorList>
    </citation>
    <scope>NUCLEOTIDE SEQUENCE</scope>
    <source>
        <strain evidence="1">CBS 1993</strain>
    </source>
</reference>
<dbReference type="Gene3D" id="3.10.20.250">
    <property type="entry name" value="YML108W-like"/>
    <property type="match status" value="1"/>
</dbReference>
<sequence>MSDEELAYPQPEQDELDNDVRFVVVVQNPEMPDGKMDERLCSSIDTFTKLNAFFDAFDEAVAYPNEKDIKYDVGSDGMVVIVVTTEALSDTVLQFIDEHVPAAVEEERPEGQNGSAKKRKQ</sequence>
<dbReference type="Proteomes" id="UP000019384">
    <property type="component" value="Unassembled WGS sequence"/>
</dbReference>
<proteinExistence type="predicted"/>
<dbReference type="GeneID" id="34519249"/>
<dbReference type="RefSeq" id="XP_022457861.1">
    <property type="nucleotide sequence ID" value="XM_022604040.1"/>
</dbReference>
<dbReference type="AlphaFoldDB" id="W6MUR3"/>
<name>W6MUR3_9ASCO</name>
<dbReference type="InterPro" id="IPR035946">
    <property type="entry name" value="YML108W-like_sf"/>
</dbReference>
<protein>
    <submittedName>
        <fullName evidence="1">Uncharacterized protein</fullName>
    </submittedName>
</protein>
<gene>
    <name evidence="1" type="ORF">KUCA_T00001821001</name>
</gene>